<feature type="transmembrane region" description="Helical" evidence="2">
    <location>
        <begin position="12"/>
        <end position="32"/>
    </location>
</feature>
<feature type="transmembrane region" description="Helical" evidence="2">
    <location>
        <begin position="244"/>
        <end position="263"/>
    </location>
</feature>
<feature type="transmembrane region" description="Helical" evidence="2">
    <location>
        <begin position="367"/>
        <end position="387"/>
    </location>
</feature>
<keyword evidence="2" id="KW-0812">Transmembrane</keyword>
<comment type="caution">
    <text evidence="3">The sequence shown here is derived from an EMBL/GenBank/DDBJ whole genome shotgun (WGS) entry which is preliminary data.</text>
</comment>
<feature type="transmembrane region" description="Helical" evidence="2">
    <location>
        <begin position="176"/>
        <end position="194"/>
    </location>
</feature>
<protein>
    <submittedName>
        <fullName evidence="3">DUF2142 domain-containing protein</fullName>
    </submittedName>
</protein>
<reference evidence="3 4" key="1">
    <citation type="submission" date="2020-08" db="EMBL/GenBank/DDBJ databases">
        <title>A Genomic Blueprint of the Chicken Gut Microbiome.</title>
        <authorList>
            <person name="Gilroy R."/>
            <person name="Ravi A."/>
            <person name="Getino M."/>
            <person name="Pursley I."/>
            <person name="Horton D.L."/>
            <person name="Alikhan N.-F."/>
            <person name="Baker D."/>
            <person name="Gharbi K."/>
            <person name="Hall N."/>
            <person name="Watson M."/>
            <person name="Adriaenssens E.M."/>
            <person name="Foster-Nyarko E."/>
            <person name="Jarju S."/>
            <person name="Secka A."/>
            <person name="Antonio M."/>
            <person name="Oren A."/>
            <person name="Chaudhuri R."/>
            <person name="La Ragione R.M."/>
            <person name="Hildebrand F."/>
            <person name="Pallen M.J."/>
        </authorList>
    </citation>
    <scope>NUCLEOTIDE SEQUENCE [LARGE SCALE GENOMIC DNA]</scope>
    <source>
        <strain evidence="3 4">Sa4CUA1</strain>
    </source>
</reference>
<accession>A0ABR8RMA3</accession>
<feature type="transmembrane region" description="Helical" evidence="2">
    <location>
        <begin position="144"/>
        <end position="164"/>
    </location>
</feature>
<keyword evidence="2" id="KW-1133">Transmembrane helix</keyword>
<dbReference type="InterPro" id="IPR018674">
    <property type="entry name" value="DUF2142_membrane"/>
</dbReference>
<organism evidence="3 4">
    <name type="scientific">Oerskovia rustica</name>
    <dbReference type="NCBI Taxonomy" id="2762237"/>
    <lineage>
        <taxon>Bacteria</taxon>
        <taxon>Bacillati</taxon>
        <taxon>Actinomycetota</taxon>
        <taxon>Actinomycetes</taxon>
        <taxon>Micrococcales</taxon>
        <taxon>Cellulomonadaceae</taxon>
        <taxon>Oerskovia</taxon>
    </lineage>
</organism>
<feature type="transmembrane region" description="Helical" evidence="2">
    <location>
        <begin position="430"/>
        <end position="450"/>
    </location>
</feature>
<dbReference type="Proteomes" id="UP000641803">
    <property type="component" value="Unassembled WGS sequence"/>
</dbReference>
<dbReference type="EMBL" id="JACSQQ010000001">
    <property type="protein sequence ID" value="MBD7948920.1"/>
    <property type="molecule type" value="Genomic_DNA"/>
</dbReference>
<dbReference type="Pfam" id="PF09913">
    <property type="entry name" value="DUF2142"/>
    <property type="match status" value="1"/>
</dbReference>
<feature type="transmembrane region" description="Helical" evidence="2">
    <location>
        <begin position="399"/>
        <end position="418"/>
    </location>
</feature>
<evidence type="ECO:0000256" key="1">
    <source>
        <dbReference type="SAM" id="MobiDB-lite"/>
    </source>
</evidence>
<dbReference type="RefSeq" id="WP_191794181.1">
    <property type="nucleotide sequence ID" value="NZ_JACSQQ010000001.1"/>
</dbReference>
<keyword evidence="2" id="KW-0472">Membrane</keyword>
<keyword evidence="4" id="KW-1185">Reference proteome</keyword>
<gene>
    <name evidence="3" type="ORF">H9652_00675</name>
</gene>
<evidence type="ECO:0000313" key="4">
    <source>
        <dbReference type="Proteomes" id="UP000641803"/>
    </source>
</evidence>
<feature type="transmembrane region" description="Helical" evidence="2">
    <location>
        <begin position="337"/>
        <end position="355"/>
    </location>
</feature>
<feature type="transmembrane region" description="Helical" evidence="2">
    <location>
        <begin position="270"/>
        <end position="290"/>
    </location>
</feature>
<evidence type="ECO:0000256" key="2">
    <source>
        <dbReference type="SAM" id="Phobius"/>
    </source>
</evidence>
<feature type="transmembrane region" description="Helical" evidence="2">
    <location>
        <begin position="470"/>
        <end position="492"/>
    </location>
</feature>
<sequence>MTRHSVRRPMDGLRWLVVSAALFAMCSLWAIATPAMSSPDEPSHAVKAVAVAHGELVGDIGPRPTTWMIPGAMTTVEIPADYATVADLGCYVAIPDQDASCMPALPSDHTSFAEAQTAAGHYPPLYYLLVGWPSTLMPADPGILVMRLVSGAVSTIFVVAGLIALRATRASRVVRWGAVTALTPMSLFLFGTINPNGLEISAAFAAWASIWAVFRARGQAPKHVYAIAAVSFAVLANVRGLSPLWAIVIVAIAALGSGQLGALWRDRRPLLLGSFAFVAAVSLPAILWSLRYGTLLTGEGIWPQYQDRVLAVTDMVLSLSRQYEQMIGNQGWFDSPVPLLTLLVWTISLGMLAAHALQRRGQVSGKLALCVLFVGVVVGPMLIQLPGAADAGLVWQGRYTLPIAIGLPLLAAWLISAPGGGEGTSVAERIARGMIPALGVAHVLAFYGTARRYAVGIDGPYATTDPAWSSNLGFMPAVVIYGVAVAAFLIALSGPRRPGAVEITPDPATGGTAAPAEVATAPQALEPTRS</sequence>
<proteinExistence type="predicted"/>
<feature type="compositionally biased region" description="Low complexity" evidence="1">
    <location>
        <begin position="504"/>
        <end position="524"/>
    </location>
</feature>
<name>A0ABR8RMA3_9CELL</name>
<feature type="region of interest" description="Disordered" evidence="1">
    <location>
        <begin position="504"/>
        <end position="530"/>
    </location>
</feature>
<evidence type="ECO:0000313" key="3">
    <source>
        <dbReference type="EMBL" id="MBD7948920.1"/>
    </source>
</evidence>